<dbReference type="SUPFAM" id="SSF52833">
    <property type="entry name" value="Thioredoxin-like"/>
    <property type="match status" value="1"/>
</dbReference>
<dbReference type="RefSeq" id="WP_106460363.1">
    <property type="nucleotide sequence ID" value="NZ_JBGMEF010000018.1"/>
</dbReference>
<dbReference type="PROSITE" id="PS51353">
    <property type="entry name" value="ARSC"/>
    <property type="match status" value="1"/>
</dbReference>
<dbReference type="InterPro" id="IPR006504">
    <property type="entry name" value="Tscrpt_reg_Spx/MgsR"/>
</dbReference>
<keyword evidence="3" id="KW-1185">Reference proteome</keyword>
<dbReference type="Gene3D" id="3.40.30.10">
    <property type="entry name" value="Glutaredoxin"/>
    <property type="match status" value="1"/>
</dbReference>
<comment type="similarity">
    <text evidence="1">Belongs to the ArsC family.</text>
</comment>
<dbReference type="Proteomes" id="UP001637994">
    <property type="component" value="Unassembled WGS sequence"/>
</dbReference>
<evidence type="ECO:0000313" key="2">
    <source>
        <dbReference type="EMBL" id="MFO3667160.1"/>
    </source>
</evidence>
<dbReference type="InterPro" id="IPR006660">
    <property type="entry name" value="Arsenate_reductase-like"/>
</dbReference>
<dbReference type="NCBIfam" id="TIGR01617">
    <property type="entry name" value="arsC_related"/>
    <property type="match status" value="1"/>
</dbReference>
<dbReference type="PANTHER" id="PTHR30041:SF8">
    <property type="entry name" value="PROTEIN YFFB"/>
    <property type="match status" value="1"/>
</dbReference>
<dbReference type="PANTHER" id="PTHR30041">
    <property type="entry name" value="ARSENATE REDUCTASE"/>
    <property type="match status" value="1"/>
</dbReference>
<dbReference type="EMBL" id="JBGMEF010000018">
    <property type="protein sequence ID" value="MFO3667160.1"/>
    <property type="molecule type" value="Genomic_DNA"/>
</dbReference>
<name>A0ABW9MCW7_9FIRM</name>
<evidence type="ECO:0000313" key="3">
    <source>
        <dbReference type="Proteomes" id="UP001637994"/>
    </source>
</evidence>
<protein>
    <submittedName>
        <fullName evidence="2">Spx/MgsR family RNA polymerase-binding regulatory protein</fullName>
    </submittedName>
</protein>
<sequence>MKIICYNRCSTCKGILKMLDEKNVEYDLRDIKEDNPTRDELKKWHEATDYDIKRFFNTSGQIYRQMNLKDKLKEMSLDEKYDLLATDGMLVKRPILFKDDGEILVGPDVKKYVESL</sequence>
<dbReference type="InterPro" id="IPR036249">
    <property type="entry name" value="Thioredoxin-like_sf"/>
</dbReference>
<proteinExistence type="inferred from homology"/>
<gene>
    <name evidence="2" type="ORF">ACCQ42_05180</name>
</gene>
<accession>A0ABW9MCW7</accession>
<organism evidence="2 3">
    <name type="scientific">Anaerococcus kampingae</name>
    <dbReference type="NCBI Taxonomy" id="3115614"/>
    <lineage>
        <taxon>Bacteria</taxon>
        <taxon>Bacillati</taxon>
        <taxon>Bacillota</taxon>
        <taxon>Tissierellia</taxon>
        <taxon>Tissierellales</taxon>
        <taxon>Peptoniphilaceae</taxon>
        <taxon>Anaerococcus</taxon>
    </lineage>
</organism>
<comment type="caution">
    <text evidence="2">The sequence shown here is derived from an EMBL/GenBank/DDBJ whole genome shotgun (WGS) entry which is preliminary data.</text>
</comment>
<dbReference type="Pfam" id="PF03960">
    <property type="entry name" value="ArsC"/>
    <property type="match status" value="1"/>
</dbReference>
<reference evidence="2 3" key="1">
    <citation type="journal article" date="2025" name="Anaerobe">
        <title>Description of Anaerococcus kampingiae sp. nov., Anaerococcus groningensis sp. nov., Anaerococcus martiniensis sp. nov., and Anaerococcus cruorum sp. nov., isolated from human clinical specimens.</title>
        <authorList>
            <person name="Boiten K.E."/>
            <person name="Meijer J."/>
            <person name="van Wezel E.M."/>
            <person name="Veloo A.C.M."/>
        </authorList>
    </citation>
    <scope>NUCLEOTIDE SEQUENCE [LARGE SCALE GENOMIC DNA]</scope>
    <source>
        <strain evidence="2 3">ENR0874</strain>
    </source>
</reference>
<evidence type="ECO:0000256" key="1">
    <source>
        <dbReference type="PROSITE-ProRule" id="PRU01282"/>
    </source>
</evidence>